<reference evidence="3" key="1">
    <citation type="submission" date="2023-07" db="EMBL/GenBank/DDBJ databases">
        <authorList>
            <person name="Kim M.K."/>
        </authorList>
    </citation>
    <scope>NUCLEOTIDE SEQUENCE</scope>
    <source>
        <strain evidence="3">ASUV-10-1</strain>
    </source>
</reference>
<dbReference type="InterPro" id="IPR026444">
    <property type="entry name" value="Secre_tail"/>
</dbReference>
<dbReference type="PANTHER" id="PTHR46708:SF2">
    <property type="entry name" value="FIBRONECTIN TYPE-III DOMAIN-CONTAINING PROTEIN"/>
    <property type="match status" value="1"/>
</dbReference>
<sequence>MSIFYVSAIGRFCSGLSLILLLVLSAVAQPTTLLLDDPTEAVGRPPALAQARPLRLDLAAARVVLATAPPEDQPGAAPLVLALPLPDGRTARVAVWETSVMAPALAARYPLIHTYTGYGLDDATATVRLDVTPAGFHAQLLSATTGTVYIDPARRGDTQHYRSFFRRDMRTAPIERMTCAVEPATEAPPTSRRPAASATAPLARRSGSLLRTYRLALAATGEYAAFHGGTRLLALAALVTTLNRVVGVYEKELAVRLVLVPNNDQLIYLDPTTDPYTNQRSGIMLNENQANVDAVIGTANYDIGHVFGLNIGGIADYASVCTPRKARGMTGPPAPVGDAFDIDYVCHEMGHQFGASHSFNGTTGSCTNNRSADHAWEPGSGSTIMGYAGICAPQDVQPHSDAYFHAGSYEEMRPFIEATACAMLTPTANTPPVVELPANDVVLPARTSFRLTAHGADAEADTLTYCWEQIDRGSAGGLTTAQVAGDNVPLFRSFPPQRPATRYFPQLADLVSNTASVGERLPTVARQLTFRCTVRDQHRGPAGIIGGVSTSDSLRLRVTSAAGPFRLTAPNTALTWAGGSTQTVTWDVAGTTANGVDCPTVNIRLSTDGGYTYPTLLLAGAPNSGTAAVTLPAVQTTQARMMVEAATSYFFDISDQNFTISTPQVCPPPTALAVSNITGTAALLNFMPAAGATQYLVTTVPATLAQVVSTSPVPLMQLVPGTSYTVSISTDCGADRSVAATADFTTPAPPLCAPPSELTVRNVTTTTATVEFVGTLAAGSYTVRTLPASSTQTVTGSPTPLSGLLPGTRYQVLVESTCAGGQASVPTTAVFQTRYLPPVNDRCSDALPLTCGVPVPGTTNGATATDDPTIFCRATIDQGGVFYTLTGNGSPIALSTCDPATDFDTKLFVFRGACGGPYTCVVGNNDAAGCAPASALTFNSVAGQEYLVFVSGFANLTGNFRLLATCQPTATTGPAAVPALEVWPNPAEHGRSLHLALSTTASSATATLRNVLGQVVAHTNFGGRQAELPIPQVAVGTYLLTVQVAGQLPVTRWVAVE</sequence>
<evidence type="ECO:0000313" key="3">
    <source>
        <dbReference type="EMBL" id="MDO7874368.1"/>
    </source>
</evidence>
<dbReference type="EMBL" id="JAUQSY010000003">
    <property type="protein sequence ID" value="MDO7874368.1"/>
    <property type="molecule type" value="Genomic_DNA"/>
</dbReference>
<dbReference type="CDD" id="cd00063">
    <property type="entry name" value="FN3"/>
    <property type="match status" value="1"/>
</dbReference>
<dbReference type="InterPro" id="IPR013783">
    <property type="entry name" value="Ig-like_fold"/>
</dbReference>
<proteinExistence type="predicted"/>
<dbReference type="InterPro" id="IPR036116">
    <property type="entry name" value="FN3_sf"/>
</dbReference>
<dbReference type="InterPro" id="IPR003961">
    <property type="entry name" value="FN3_dom"/>
</dbReference>
<dbReference type="SMART" id="SM00060">
    <property type="entry name" value="FN3"/>
    <property type="match status" value="2"/>
</dbReference>
<dbReference type="InterPro" id="IPR024079">
    <property type="entry name" value="MetalloPept_cat_dom_sf"/>
</dbReference>
<dbReference type="PANTHER" id="PTHR46708">
    <property type="entry name" value="TENASCIN"/>
    <property type="match status" value="1"/>
</dbReference>
<dbReference type="Gene3D" id="3.40.390.10">
    <property type="entry name" value="Collagenase (Catalytic Domain)"/>
    <property type="match status" value="1"/>
</dbReference>
<dbReference type="RefSeq" id="WP_305005681.1">
    <property type="nucleotide sequence ID" value="NZ_JAUQSY010000003.1"/>
</dbReference>
<organism evidence="3 4">
    <name type="scientific">Hymenobacter aranciens</name>
    <dbReference type="NCBI Taxonomy" id="3063996"/>
    <lineage>
        <taxon>Bacteria</taxon>
        <taxon>Pseudomonadati</taxon>
        <taxon>Bacteroidota</taxon>
        <taxon>Cytophagia</taxon>
        <taxon>Cytophagales</taxon>
        <taxon>Hymenobacteraceae</taxon>
        <taxon>Hymenobacter</taxon>
    </lineage>
</organism>
<dbReference type="Pfam" id="PF00041">
    <property type="entry name" value="fn3"/>
    <property type="match status" value="1"/>
</dbReference>
<dbReference type="SUPFAM" id="SSF55486">
    <property type="entry name" value="Metalloproteases ('zincins'), catalytic domain"/>
    <property type="match status" value="1"/>
</dbReference>
<dbReference type="Pfam" id="PF13583">
    <property type="entry name" value="Reprolysin_4"/>
    <property type="match status" value="1"/>
</dbReference>
<gene>
    <name evidence="3" type="ORF">Q5H93_06460</name>
</gene>
<evidence type="ECO:0000313" key="4">
    <source>
        <dbReference type="Proteomes" id="UP001176429"/>
    </source>
</evidence>
<dbReference type="SUPFAM" id="SSF49265">
    <property type="entry name" value="Fibronectin type III"/>
    <property type="match status" value="1"/>
</dbReference>
<evidence type="ECO:0000259" key="2">
    <source>
        <dbReference type="PROSITE" id="PS50853"/>
    </source>
</evidence>
<dbReference type="InterPro" id="IPR050991">
    <property type="entry name" value="ECM_Regulatory_Proteins"/>
</dbReference>
<evidence type="ECO:0000256" key="1">
    <source>
        <dbReference type="ARBA" id="ARBA00022737"/>
    </source>
</evidence>
<keyword evidence="1" id="KW-0677">Repeat</keyword>
<name>A0ABT9B837_9BACT</name>
<dbReference type="PROSITE" id="PS50853">
    <property type="entry name" value="FN3"/>
    <property type="match status" value="1"/>
</dbReference>
<dbReference type="Proteomes" id="UP001176429">
    <property type="component" value="Unassembled WGS sequence"/>
</dbReference>
<feature type="domain" description="Fibronectin type-III" evidence="2">
    <location>
        <begin position="754"/>
        <end position="839"/>
    </location>
</feature>
<protein>
    <submittedName>
        <fullName evidence="3">M12 family metallo-peptidase</fullName>
    </submittedName>
</protein>
<keyword evidence="4" id="KW-1185">Reference proteome</keyword>
<comment type="caution">
    <text evidence="3">The sequence shown here is derived from an EMBL/GenBank/DDBJ whole genome shotgun (WGS) entry which is preliminary data.</text>
</comment>
<accession>A0ABT9B837</accession>
<dbReference type="Gene3D" id="2.60.40.10">
    <property type="entry name" value="Immunoglobulins"/>
    <property type="match status" value="2"/>
</dbReference>
<dbReference type="NCBIfam" id="TIGR04183">
    <property type="entry name" value="Por_Secre_tail"/>
    <property type="match status" value="1"/>
</dbReference>